<evidence type="ECO:0000313" key="2">
    <source>
        <dbReference type="EMBL" id="RLM66423.1"/>
    </source>
</evidence>
<evidence type="ECO:0000256" key="1">
    <source>
        <dbReference type="SAM" id="MobiDB-lite"/>
    </source>
</evidence>
<comment type="caution">
    <text evidence="2">The sequence shown here is derived from an EMBL/GenBank/DDBJ whole genome shotgun (WGS) entry which is preliminary data.</text>
</comment>
<evidence type="ECO:0000313" key="3">
    <source>
        <dbReference type="Proteomes" id="UP000275267"/>
    </source>
</evidence>
<name>A0A3L6PZ76_PANMI</name>
<feature type="region of interest" description="Disordered" evidence="1">
    <location>
        <begin position="1"/>
        <end position="24"/>
    </location>
</feature>
<proteinExistence type="predicted"/>
<organism evidence="2 3">
    <name type="scientific">Panicum miliaceum</name>
    <name type="common">Proso millet</name>
    <name type="synonym">Broomcorn millet</name>
    <dbReference type="NCBI Taxonomy" id="4540"/>
    <lineage>
        <taxon>Eukaryota</taxon>
        <taxon>Viridiplantae</taxon>
        <taxon>Streptophyta</taxon>
        <taxon>Embryophyta</taxon>
        <taxon>Tracheophyta</taxon>
        <taxon>Spermatophyta</taxon>
        <taxon>Magnoliopsida</taxon>
        <taxon>Liliopsida</taxon>
        <taxon>Poales</taxon>
        <taxon>Poaceae</taxon>
        <taxon>PACMAD clade</taxon>
        <taxon>Panicoideae</taxon>
        <taxon>Panicodae</taxon>
        <taxon>Paniceae</taxon>
        <taxon>Panicinae</taxon>
        <taxon>Panicum</taxon>
        <taxon>Panicum sect. Panicum</taxon>
    </lineage>
</organism>
<feature type="region of interest" description="Disordered" evidence="1">
    <location>
        <begin position="52"/>
        <end position="74"/>
    </location>
</feature>
<dbReference type="EMBL" id="PQIB02000015">
    <property type="protein sequence ID" value="RLM66423.1"/>
    <property type="molecule type" value="Genomic_DNA"/>
</dbReference>
<accession>A0A3L6PZ76</accession>
<protein>
    <submittedName>
        <fullName evidence="2">Uncharacterized protein</fullName>
    </submittedName>
</protein>
<sequence>MPSTTVDPLSDSARAVPGQSPPAAGLSSLVTIAVAPLRKTLPLAGEATPASALGAVPAPRPLRRKKLGIKKSAL</sequence>
<feature type="compositionally biased region" description="Basic residues" evidence="1">
    <location>
        <begin position="61"/>
        <end position="74"/>
    </location>
</feature>
<keyword evidence="3" id="KW-1185">Reference proteome</keyword>
<reference evidence="3" key="1">
    <citation type="journal article" date="2019" name="Nat. Commun.">
        <title>The genome of broomcorn millet.</title>
        <authorList>
            <person name="Zou C."/>
            <person name="Miki D."/>
            <person name="Li D."/>
            <person name="Tang Q."/>
            <person name="Xiao L."/>
            <person name="Rajput S."/>
            <person name="Deng P."/>
            <person name="Jia W."/>
            <person name="Huang R."/>
            <person name="Zhang M."/>
            <person name="Sun Y."/>
            <person name="Hu J."/>
            <person name="Fu X."/>
            <person name="Schnable P.S."/>
            <person name="Li F."/>
            <person name="Zhang H."/>
            <person name="Feng B."/>
            <person name="Zhu X."/>
            <person name="Liu R."/>
            <person name="Schnable J.C."/>
            <person name="Zhu J.-K."/>
            <person name="Zhang H."/>
        </authorList>
    </citation>
    <scope>NUCLEOTIDE SEQUENCE [LARGE SCALE GENOMIC DNA]</scope>
</reference>
<gene>
    <name evidence="2" type="ORF">C2845_PM16G01860</name>
</gene>
<dbReference type="Proteomes" id="UP000275267">
    <property type="component" value="Unassembled WGS sequence"/>
</dbReference>
<dbReference type="AlphaFoldDB" id="A0A3L6PZ76"/>